<evidence type="ECO:0000259" key="1">
    <source>
        <dbReference type="Pfam" id="PF12146"/>
    </source>
</evidence>
<dbReference type="InterPro" id="IPR000073">
    <property type="entry name" value="AB_hydrolase_1"/>
</dbReference>
<sequence>MEIIDRFTNLEHGKVRYSITGEASDNLVVLMHGLTTSKDIYNNLTQDLIEQGFQVLSFDFYGRGKSDYVPNVESENLYVNQATELIEKFIPTGAKRNINLVGYSAGGSIASMVADKLDSCASLILIASTGVPQLPTSPVLISLLQTFESNGEISSELKHEVEKQMVQELEVLEENETKDLALKVYNDLDIWNEKTIDTVKNHLLSTGGYVGDKSMNSIFESIGKKNIPTFIMSGSNDNWVSPESGKEIHKLIEGSLFFEFEDVTHWAFLEKPEVYHRKILTFLKSA</sequence>
<name>A0A1J5TWV4_9ARCH</name>
<dbReference type="SUPFAM" id="SSF53474">
    <property type="entry name" value="alpha/beta-Hydrolases"/>
    <property type="match status" value="1"/>
</dbReference>
<dbReference type="InterPro" id="IPR050266">
    <property type="entry name" value="AB_hydrolase_sf"/>
</dbReference>
<dbReference type="EMBL" id="MIZA01000004">
    <property type="protein sequence ID" value="OIR20981.1"/>
    <property type="molecule type" value="Genomic_DNA"/>
</dbReference>
<organism evidence="2 3">
    <name type="scientific">Marine Group III euryarchaeote CG-Epi1</name>
    <dbReference type="NCBI Taxonomy" id="1888995"/>
    <lineage>
        <taxon>Archaea</taxon>
        <taxon>Methanobacteriati</taxon>
        <taxon>Thermoplasmatota</taxon>
        <taxon>Thermoplasmata</taxon>
        <taxon>Candidatus Thermoprofundales</taxon>
    </lineage>
</organism>
<dbReference type="PRINTS" id="PR00412">
    <property type="entry name" value="EPOXHYDRLASE"/>
</dbReference>
<dbReference type="AlphaFoldDB" id="A0A1J5TWV4"/>
<dbReference type="PANTHER" id="PTHR43798">
    <property type="entry name" value="MONOACYLGLYCEROL LIPASE"/>
    <property type="match status" value="1"/>
</dbReference>
<dbReference type="InterPro" id="IPR022742">
    <property type="entry name" value="Hydrolase_4"/>
</dbReference>
<comment type="caution">
    <text evidence="2">The sequence shown here is derived from an EMBL/GenBank/DDBJ whole genome shotgun (WGS) entry which is preliminary data.</text>
</comment>
<evidence type="ECO:0000313" key="3">
    <source>
        <dbReference type="Proteomes" id="UP000183080"/>
    </source>
</evidence>
<dbReference type="Pfam" id="PF12146">
    <property type="entry name" value="Hydrolase_4"/>
    <property type="match status" value="1"/>
</dbReference>
<dbReference type="InterPro" id="IPR029058">
    <property type="entry name" value="AB_hydrolase_fold"/>
</dbReference>
<gene>
    <name evidence="2" type="ORF">BD935_03955</name>
</gene>
<dbReference type="Gene3D" id="3.40.50.1820">
    <property type="entry name" value="alpha/beta hydrolase"/>
    <property type="match status" value="1"/>
</dbReference>
<dbReference type="STRING" id="1888995.BD935_03955"/>
<dbReference type="InterPro" id="IPR000639">
    <property type="entry name" value="Epox_hydrolase-like"/>
</dbReference>
<dbReference type="PANTHER" id="PTHR43798:SF33">
    <property type="entry name" value="HYDROLASE, PUTATIVE (AFU_ORTHOLOGUE AFUA_2G14860)-RELATED"/>
    <property type="match status" value="1"/>
</dbReference>
<dbReference type="GO" id="GO:0016020">
    <property type="term" value="C:membrane"/>
    <property type="evidence" value="ECO:0007669"/>
    <property type="project" value="TreeGrafter"/>
</dbReference>
<dbReference type="Proteomes" id="UP000183080">
    <property type="component" value="Unassembled WGS sequence"/>
</dbReference>
<proteinExistence type="predicted"/>
<feature type="domain" description="Serine aminopeptidase S33" evidence="1">
    <location>
        <begin position="24"/>
        <end position="252"/>
    </location>
</feature>
<dbReference type="PRINTS" id="PR00111">
    <property type="entry name" value="ABHYDROLASE"/>
</dbReference>
<evidence type="ECO:0000313" key="2">
    <source>
        <dbReference type="EMBL" id="OIR20981.1"/>
    </source>
</evidence>
<dbReference type="GO" id="GO:0003824">
    <property type="term" value="F:catalytic activity"/>
    <property type="evidence" value="ECO:0007669"/>
    <property type="project" value="InterPro"/>
</dbReference>
<protein>
    <recommendedName>
        <fullName evidence="1">Serine aminopeptidase S33 domain-containing protein</fullName>
    </recommendedName>
</protein>
<accession>A0A1J5TWV4</accession>
<reference evidence="2 3" key="1">
    <citation type="submission" date="2016-08" db="EMBL/GenBank/DDBJ databases">
        <title>New Insights into Marine Group III Euryarchaeota, from dark to light.</title>
        <authorList>
            <person name="Haro-Moreno J.M."/>
            <person name="Rodriguez-Valera F."/>
            <person name="Lopez-Garcia P."/>
            <person name="Moreira D."/>
            <person name="Martin-Cuadrado A.B."/>
        </authorList>
    </citation>
    <scope>NUCLEOTIDE SEQUENCE [LARGE SCALE GENOMIC DNA]</scope>
    <source>
        <strain evidence="2">CG-Epi1</strain>
    </source>
</reference>